<dbReference type="InterPro" id="IPR011889">
    <property type="entry name" value="Liste_lipo_26"/>
</dbReference>
<organism evidence="3">
    <name type="scientific">Mycoplasma feriruminatoris</name>
    <dbReference type="NCBI Taxonomy" id="1179777"/>
    <lineage>
        <taxon>Bacteria</taxon>
        <taxon>Bacillati</taxon>
        <taxon>Mycoplasmatota</taxon>
        <taxon>Mollicutes</taxon>
        <taxon>Mycoplasmataceae</taxon>
        <taxon>Mycoplasma</taxon>
    </lineage>
</organism>
<dbReference type="PROSITE" id="PS51257">
    <property type="entry name" value="PROKAR_LIPOPROTEIN"/>
    <property type="match status" value="1"/>
</dbReference>
<proteinExistence type="predicted"/>
<reference evidence="3" key="1">
    <citation type="submission" date="2019-11" db="EMBL/GenBank/DDBJ databases">
        <authorList>
            <person name="Falquet L."/>
            <person name="Falquet L."/>
        </authorList>
    </citation>
    <scope>NUCLEOTIDE SEQUENCE</scope>
    <source>
        <strain evidence="3">14/OD_0535</strain>
    </source>
</reference>
<dbReference type="Pfam" id="PF03382">
    <property type="entry name" value="DUF285"/>
    <property type="match status" value="1"/>
</dbReference>
<evidence type="ECO:0000256" key="2">
    <source>
        <dbReference type="SAM" id="SignalP"/>
    </source>
</evidence>
<evidence type="ECO:0000313" key="3">
    <source>
        <dbReference type="EMBL" id="VZR99660.1"/>
    </source>
</evidence>
<dbReference type="InterPro" id="IPR005046">
    <property type="entry name" value="DUF285"/>
</dbReference>
<dbReference type="EMBL" id="CP104008">
    <property type="protein sequence ID" value="WFQ92431.1"/>
    <property type="molecule type" value="Genomic_DNA"/>
</dbReference>
<dbReference type="EMBL" id="LR739236">
    <property type="protein sequence ID" value="VZR99660.1"/>
    <property type="molecule type" value="Genomic_DNA"/>
</dbReference>
<name>A0A654ILG2_9MOLU</name>
<evidence type="ECO:0000256" key="1">
    <source>
        <dbReference type="SAM" id="MobiDB-lite"/>
    </source>
</evidence>
<accession>A0A654ILG2</accession>
<dbReference type="RefSeq" id="WP_278288527.1">
    <property type="nucleotide sequence ID" value="NZ_CP104008.1"/>
</dbReference>
<feature type="region of interest" description="Disordered" evidence="1">
    <location>
        <begin position="27"/>
        <end position="54"/>
    </location>
</feature>
<sequence>MKMLLKALSFILVSSSSLLVISCTNNKPSSSQNINSNTMNANTRNNNSSNQPNMINDQREIVKRNLTTDEQNTITSIFASQQDAFATFHNYQDVVDQLQVFLADKNLKEIVLANPEEKSKSLELDESGNKNTVKVRISGNLFEFKPKTVKDFVETKYSDDSKKEKAVQLGYSKKPEAGVNYYVLNTLDKNTKEVPIHLPLKVNSLSSAFKGTNSREILNIDRWNTKNVVSLKEIFSEAKKFNQNLSSWDVSNVKNMSNMFSGAENFNAPLDNWNVSKVTDMESMFDGAKEFNQDLSNWKTNSLTNLTYTFRDASKFNKPLNGWDVSNVKTMEGMFSDAISFDQDLSSWKTDNVGTMNGMFSGATSFKQNLKKWNVEKVKNTQNFAKDIKSNLTKEKLPNFIQPYSEDRYVYGS</sequence>
<feature type="chain" id="PRO_5024931526" description="Lipoprotein" evidence="2">
    <location>
        <begin position="20"/>
        <end position="413"/>
    </location>
</feature>
<feature type="signal peptide" evidence="2">
    <location>
        <begin position="1"/>
        <end position="19"/>
    </location>
</feature>
<reference evidence="4" key="2">
    <citation type="submission" date="2022-06" db="EMBL/GenBank/DDBJ databases">
        <title>Comparative genomic analysis of Mycoplasma feriruminatoris and the Mycoplasma mycoides cluster.</title>
        <authorList>
            <person name="Baby V."/>
            <person name="Ambroset C."/>
            <person name="Gaurivaud P."/>
            <person name="Boury C."/>
            <person name="Guichoux E."/>
            <person name="Lartigue C."/>
            <person name="Tardy F."/>
            <person name="Sirand-Pugnet P."/>
        </authorList>
    </citation>
    <scope>NUCLEOTIDE SEQUENCE</scope>
    <source>
        <strain evidence="4">L14822</strain>
    </source>
</reference>
<keyword evidence="2" id="KW-0732">Signal</keyword>
<dbReference type="AlphaFoldDB" id="A0A654ILG2"/>
<evidence type="ECO:0000313" key="4">
    <source>
        <dbReference type="EMBL" id="WFQ92431.1"/>
    </source>
</evidence>
<dbReference type="Proteomes" id="UP001178743">
    <property type="component" value="Chromosome"/>
</dbReference>
<gene>
    <name evidence="3" type="ORF">MF5583_00199</name>
    <name evidence="4" type="ORF">MFERI14822_00201</name>
</gene>
<feature type="compositionally biased region" description="Low complexity" evidence="1">
    <location>
        <begin position="31"/>
        <end position="54"/>
    </location>
</feature>
<protein>
    <recommendedName>
        <fullName evidence="5">Lipoprotein</fullName>
    </recommendedName>
</protein>
<dbReference type="NCBIfam" id="TIGR02167">
    <property type="entry name" value="Liste_lipo_26"/>
    <property type="match status" value="2"/>
</dbReference>
<evidence type="ECO:0008006" key="5">
    <source>
        <dbReference type="Google" id="ProtNLM"/>
    </source>
</evidence>